<dbReference type="GO" id="GO:0003676">
    <property type="term" value="F:nucleic acid binding"/>
    <property type="evidence" value="ECO:0007669"/>
    <property type="project" value="InterPro"/>
</dbReference>
<accession>A0A850CDI1</accession>
<name>A0A850CDI1_9ACTN</name>
<dbReference type="PANTHER" id="PTHR32294:SF4">
    <property type="entry name" value="ERROR-PRONE DNA POLYMERASE"/>
    <property type="match status" value="1"/>
</dbReference>
<gene>
    <name evidence="4" type="ORF">HOQ43_16395</name>
</gene>
<dbReference type="InterPro" id="IPR004365">
    <property type="entry name" value="NA-bd_OB_tRNA"/>
</dbReference>
<dbReference type="Pfam" id="PF01336">
    <property type="entry name" value="tRNA_anti-codon"/>
    <property type="match status" value="1"/>
</dbReference>
<evidence type="ECO:0000313" key="4">
    <source>
        <dbReference type="EMBL" id="NUQ90029.1"/>
    </source>
</evidence>
<dbReference type="EMBL" id="JABFXE010000692">
    <property type="protein sequence ID" value="NUQ90029.1"/>
    <property type="molecule type" value="Genomic_DNA"/>
</dbReference>
<feature type="domain" description="OB" evidence="3">
    <location>
        <begin position="99"/>
        <end position="159"/>
    </location>
</feature>
<protein>
    <recommendedName>
        <fullName evidence="2">Error-prone DNA polymerase</fullName>
    </recommendedName>
</protein>
<reference evidence="4 5" key="1">
    <citation type="submission" date="2020-05" db="EMBL/GenBank/DDBJ databases">
        <title>DNA-SIP metagenomic assembled genomes.</title>
        <authorList>
            <person name="Yu J."/>
        </authorList>
    </citation>
    <scope>NUCLEOTIDE SEQUENCE [LARGE SCALE GENOMIC DNA]</scope>
    <source>
        <strain evidence="4">Bin5.27</strain>
    </source>
</reference>
<evidence type="ECO:0000256" key="2">
    <source>
        <dbReference type="ARBA" id="ARBA00017273"/>
    </source>
</evidence>
<dbReference type="CDD" id="cd04485">
    <property type="entry name" value="DnaE_OBF"/>
    <property type="match status" value="1"/>
</dbReference>
<dbReference type="InterPro" id="IPR004805">
    <property type="entry name" value="DnaE2/DnaE/PolC"/>
</dbReference>
<dbReference type="Proteomes" id="UP000574690">
    <property type="component" value="Unassembled WGS sequence"/>
</dbReference>
<evidence type="ECO:0000313" key="5">
    <source>
        <dbReference type="Proteomes" id="UP000574690"/>
    </source>
</evidence>
<dbReference type="AlphaFoldDB" id="A0A850CDI1"/>
<feature type="non-terminal residue" evidence="4">
    <location>
        <position position="1"/>
    </location>
</feature>
<dbReference type="Gene3D" id="2.40.50.140">
    <property type="entry name" value="Nucleic acid-binding proteins"/>
    <property type="match status" value="1"/>
</dbReference>
<evidence type="ECO:0000259" key="3">
    <source>
        <dbReference type="Pfam" id="PF01336"/>
    </source>
</evidence>
<dbReference type="GO" id="GO:0006260">
    <property type="term" value="P:DNA replication"/>
    <property type="evidence" value="ECO:0007669"/>
    <property type="project" value="InterPro"/>
</dbReference>
<dbReference type="GO" id="GO:0008408">
    <property type="term" value="F:3'-5' exonuclease activity"/>
    <property type="evidence" value="ECO:0007669"/>
    <property type="project" value="InterPro"/>
</dbReference>
<sequence length="192" mass="20436">RMEKLAVAGALGSLEADRRKALWAAGTVDERPGTIPGTGPAAPPPTLPGMSAAELARADYTGLGLSVETHPMELVRAGLDADGVLPARRLPHMKDGKRVEIAGIVTHRQRPSTAKGVTFLSLEDETGIANVVCSQGLWKRWQSVATVAKALRIKGTIEKAVDAHRSAMPMVVAYKLVELDLNSPSAPSRDFR</sequence>
<comment type="similarity">
    <text evidence="1">Belongs to the DNA polymerase type-C family. DnaE2 subfamily.</text>
</comment>
<dbReference type="PANTHER" id="PTHR32294">
    <property type="entry name" value="DNA POLYMERASE III SUBUNIT ALPHA"/>
    <property type="match status" value="1"/>
</dbReference>
<evidence type="ECO:0000256" key="1">
    <source>
        <dbReference type="ARBA" id="ARBA00007391"/>
    </source>
</evidence>
<organism evidence="4 5">
    <name type="scientific">Glycomyces artemisiae</name>
    <dbReference type="NCBI Taxonomy" id="1076443"/>
    <lineage>
        <taxon>Bacteria</taxon>
        <taxon>Bacillati</taxon>
        <taxon>Actinomycetota</taxon>
        <taxon>Actinomycetes</taxon>
        <taxon>Glycomycetales</taxon>
        <taxon>Glycomycetaceae</taxon>
        <taxon>Glycomyces</taxon>
    </lineage>
</organism>
<dbReference type="InterPro" id="IPR012340">
    <property type="entry name" value="NA-bd_OB-fold"/>
</dbReference>
<proteinExistence type="inferred from homology"/>
<comment type="caution">
    <text evidence="4">The sequence shown here is derived from an EMBL/GenBank/DDBJ whole genome shotgun (WGS) entry which is preliminary data.</text>
</comment>